<gene>
    <name evidence="6" type="ordered locus">Spiaf_2722</name>
</gene>
<dbReference type="SMART" id="SM00670">
    <property type="entry name" value="PINc"/>
    <property type="match status" value="1"/>
</dbReference>
<dbReference type="Pfam" id="PF13638">
    <property type="entry name" value="PIN_4"/>
    <property type="match status" value="1"/>
</dbReference>
<protein>
    <submittedName>
        <fullName evidence="6">PhoH family protein</fullName>
    </submittedName>
</protein>
<evidence type="ECO:0000256" key="3">
    <source>
        <dbReference type="ARBA" id="ARBA00022840"/>
    </source>
</evidence>
<dbReference type="InterPro" id="IPR003714">
    <property type="entry name" value="PhoH"/>
</dbReference>
<dbReference type="KEGG" id="sfc:Spiaf_2722"/>
<dbReference type="SUPFAM" id="SSF52540">
    <property type="entry name" value="P-loop containing nucleoside triphosphate hydrolases"/>
    <property type="match status" value="1"/>
</dbReference>
<sequence>MADLTGKSFVIDTNVFIHRPDAVLSFRDSEIVVPLWVLEELDKLKSFSDERGRNARHAIRFLESVGKGGRLSEGAKLENGSILRVELDHAHDINVDLQIDKNDNKIILAAYKLQQEGREVFFVSKDINARVKATALGLRAVDYEKQKVNIDTLYSGWMHVNTSRENIDYLEEWGTLQWPDRLIPNQFTALHAGNAEEITLARYSADQGCLLHVDHKMPSVGGIRPLNEEQRMALELLLDDSVQLVSLVGKAGTGKTLLAIAAGLKMVMEDKTYQRVLVSRPVIPMGKDIGYLPGAKNEKLSHWMQPLFDNLEFILSVYKKPNVKTPDQLINNKVIELEALSYIRGRSLPEQFIIIDEAQNLSPHEVKTIVSRAGEGSKVVLTGDPYQIDSPYLDSSSNGLTFMVEAFKGQDLFGHVTLTKSERSRLAELAAELL</sequence>
<dbReference type="STRING" id="889378.Spiaf_2722"/>
<dbReference type="InterPro" id="IPR029060">
    <property type="entry name" value="PIN-like_dom_sf"/>
</dbReference>
<accession>H9UMK4</accession>
<keyword evidence="3" id="KW-0067">ATP-binding</keyword>
<evidence type="ECO:0000256" key="2">
    <source>
        <dbReference type="ARBA" id="ARBA00022741"/>
    </source>
</evidence>
<comment type="similarity">
    <text evidence="1">Belongs to the PhoH family.</text>
</comment>
<dbReference type="Pfam" id="PF02562">
    <property type="entry name" value="PhoH"/>
    <property type="match status" value="1"/>
</dbReference>
<dbReference type="InterPro" id="IPR051451">
    <property type="entry name" value="PhoH2-like"/>
</dbReference>
<dbReference type="Proteomes" id="UP000007383">
    <property type="component" value="Chromosome"/>
</dbReference>
<organism evidence="6 7">
    <name type="scientific">Spirochaeta africana (strain ATCC 700263 / DSM 8902 / Z-7692)</name>
    <dbReference type="NCBI Taxonomy" id="889378"/>
    <lineage>
        <taxon>Bacteria</taxon>
        <taxon>Pseudomonadati</taxon>
        <taxon>Spirochaetota</taxon>
        <taxon>Spirochaetia</taxon>
        <taxon>Spirochaetales</taxon>
        <taxon>Spirochaetaceae</taxon>
        <taxon>Spirochaeta</taxon>
    </lineage>
</organism>
<dbReference type="PANTHER" id="PTHR30473:SF2">
    <property type="entry name" value="PIN DOMAIN-CONTAINING PROTEIN"/>
    <property type="match status" value="1"/>
</dbReference>
<evidence type="ECO:0000256" key="1">
    <source>
        <dbReference type="ARBA" id="ARBA00010393"/>
    </source>
</evidence>
<dbReference type="PATRIC" id="fig|889378.3.peg.2695"/>
<feature type="domain" description="PIN" evidence="5">
    <location>
        <begin position="7"/>
        <end position="131"/>
    </location>
</feature>
<dbReference type="AlphaFoldDB" id="H9UMK4"/>
<dbReference type="RefSeq" id="WP_014456729.1">
    <property type="nucleotide sequence ID" value="NC_017098.1"/>
</dbReference>
<dbReference type="Gene3D" id="3.40.50.300">
    <property type="entry name" value="P-loop containing nucleotide triphosphate hydrolases"/>
    <property type="match status" value="1"/>
</dbReference>
<evidence type="ECO:0000313" key="6">
    <source>
        <dbReference type="EMBL" id="AFG38747.1"/>
    </source>
</evidence>
<dbReference type="SUPFAM" id="SSF88723">
    <property type="entry name" value="PIN domain-like"/>
    <property type="match status" value="1"/>
</dbReference>
<dbReference type="EMBL" id="CP003282">
    <property type="protein sequence ID" value="AFG38747.1"/>
    <property type="molecule type" value="Genomic_DNA"/>
</dbReference>
<dbReference type="PANTHER" id="PTHR30473">
    <property type="entry name" value="PROTEIN PHOH"/>
    <property type="match status" value="1"/>
</dbReference>
<dbReference type="Gene3D" id="3.40.50.1010">
    <property type="entry name" value="5'-nuclease"/>
    <property type="match status" value="1"/>
</dbReference>
<proteinExistence type="inferred from homology"/>
<dbReference type="FunFam" id="3.40.50.300:FF:000013">
    <property type="entry name" value="PhoH family ATPase"/>
    <property type="match status" value="1"/>
</dbReference>
<dbReference type="GO" id="GO:0005524">
    <property type="term" value="F:ATP binding"/>
    <property type="evidence" value="ECO:0007669"/>
    <property type="project" value="UniProtKB-KW"/>
</dbReference>
<dbReference type="InterPro" id="IPR027417">
    <property type="entry name" value="P-loop_NTPase"/>
</dbReference>
<dbReference type="OrthoDB" id="9773137at2"/>
<dbReference type="GO" id="GO:0005829">
    <property type="term" value="C:cytosol"/>
    <property type="evidence" value="ECO:0007669"/>
    <property type="project" value="TreeGrafter"/>
</dbReference>
<reference evidence="7" key="1">
    <citation type="journal article" date="2013" name="Stand. Genomic Sci.">
        <title>Complete genome sequence of the halophilic bacterium Spirochaeta africana type strain (Z-7692(T)) from the alkaline Lake Magadi in the East African Rift.</title>
        <authorList>
            <person name="Liolos K."/>
            <person name="Abt B."/>
            <person name="Scheuner C."/>
            <person name="Teshima H."/>
            <person name="Held B."/>
            <person name="Lapidus A."/>
            <person name="Nolan M."/>
            <person name="Lucas S."/>
            <person name="Deshpande S."/>
            <person name="Cheng J.F."/>
            <person name="Tapia R."/>
            <person name="Goodwin L.A."/>
            <person name="Pitluck S."/>
            <person name="Pagani I."/>
            <person name="Ivanova N."/>
            <person name="Mavromatis K."/>
            <person name="Mikhailova N."/>
            <person name="Huntemann M."/>
            <person name="Pati A."/>
            <person name="Chen A."/>
            <person name="Palaniappan K."/>
            <person name="Land M."/>
            <person name="Rohde M."/>
            <person name="Tindall B.J."/>
            <person name="Detter J.C."/>
            <person name="Goker M."/>
            <person name="Bristow J."/>
            <person name="Eisen J.A."/>
            <person name="Markowitz V."/>
            <person name="Hugenholtz P."/>
            <person name="Woyke T."/>
            <person name="Klenk H.P."/>
            <person name="Kyrpides N.C."/>
        </authorList>
    </citation>
    <scope>NUCLEOTIDE SEQUENCE</scope>
    <source>
        <strain evidence="7">ATCC 700263 / DSM 8902 / Z-7692</strain>
    </source>
</reference>
<keyword evidence="2" id="KW-0547">Nucleotide-binding</keyword>
<evidence type="ECO:0000259" key="5">
    <source>
        <dbReference type="SMART" id="SM00670"/>
    </source>
</evidence>
<dbReference type="HOGENOM" id="CLU_022283_2_1_12"/>
<keyword evidence="7" id="KW-1185">Reference proteome</keyword>
<comment type="similarity">
    <text evidence="4">In the N-terminal section; belongs to the PINc/VapC protein family.</text>
</comment>
<dbReference type="InterPro" id="IPR002716">
    <property type="entry name" value="PIN_dom"/>
</dbReference>
<evidence type="ECO:0000256" key="4">
    <source>
        <dbReference type="ARBA" id="ARBA00046345"/>
    </source>
</evidence>
<evidence type="ECO:0000313" key="7">
    <source>
        <dbReference type="Proteomes" id="UP000007383"/>
    </source>
</evidence>
<name>H9UMK4_SPIAZ</name>
<dbReference type="eggNOG" id="COG1875">
    <property type="taxonomic scope" value="Bacteria"/>
</dbReference>
<dbReference type="CDD" id="cd09883">
    <property type="entry name" value="PIN_VapC_PhoHL-ATPase"/>
    <property type="match status" value="1"/>
</dbReference>